<feature type="binding site" evidence="9">
    <location>
        <position position="118"/>
    </location>
    <ligand>
        <name>L-histidine</name>
        <dbReference type="ChEBI" id="CHEBI:57595"/>
    </ligand>
</feature>
<feature type="binding site" evidence="9">
    <location>
        <position position="122"/>
    </location>
    <ligand>
        <name>L-histidine</name>
        <dbReference type="ChEBI" id="CHEBI:57595"/>
    </ligand>
</feature>
<dbReference type="Pfam" id="PF13393">
    <property type="entry name" value="tRNA-synt_His"/>
    <property type="match status" value="2"/>
</dbReference>
<dbReference type="STRING" id="1798542.A3F54_04850"/>
<evidence type="ECO:0000256" key="6">
    <source>
        <dbReference type="ARBA" id="ARBA00023146"/>
    </source>
</evidence>
<dbReference type="PANTHER" id="PTHR43707:SF1">
    <property type="entry name" value="HISTIDINE--TRNA LIGASE, MITOCHONDRIAL-RELATED"/>
    <property type="match status" value="1"/>
</dbReference>
<dbReference type="GO" id="GO:0006427">
    <property type="term" value="P:histidyl-tRNA aminoacylation"/>
    <property type="evidence" value="ECO:0007669"/>
    <property type="project" value="UniProtKB-UniRule"/>
</dbReference>
<dbReference type="InterPro" id="IPR004516">
    <property type="entry name" value="HisRS/HisZ"/>
</dbReference>
<organism evidence="11 12">
    <name type="scientific">Candidatus Kerfeldbacteria bacterium RIFCSPHIGHO2_12_FULL_48_17</name>
    <dbReference type="NCBI Taxonomy" id="1798542"/>
    <lineage>
        <taxon>Bacteria</taxon>
        <taxon>Candidatus Kerfeldiibacteriota</taxon>
    </lineage>
</organism>
<dbReference type="InterPro" id="IPR006195">
    <property type="entry name" value="aa-tRNA-synth_II"/>
</dbReference>
<evidence type="ECO:0000256" key="2">
    <source>
        <dbReference type="ARBA" id="ARBA00022598"/>
    </source>
</evidence>
<sequence>MKDIYDQDQIWFQEIRKAVAVFARDFGFSRIDTPILEQHSLFVRAVGDQTDVVQKEMYAFVDQGGEHIAARPEATASIVRAYLEHGMLSKPQPVKLYYEGPMFRHERPQLGRYRQFFQFGFEALGDQHPVLDAEMILLGERLLASLGLKVVLQINSIGDENCRPQYTHILKSYFRTNKARLCADCQKRLLKNPLRVLDCKEPSCVGIAKDAPQTIDHLCTACKDHFVQVLEYLDELQIAYELNPRLVRGLDYYTKTVFEYWSDDERFRDKLALGGGGRYDRLAELLGGRTVPAVGMAPGFERIVLLLNELKTYEPKVYAPQVFVAPLGDQARKRALKVYDGLRAAGVRVAQNFSKDGLSSQLGMASKLQARFTLIIGQQEILDDTVMVRDMETSSQEVVDYGKIVGDIKKRLRKK</sequence>
<comment type="subcellular location">
    <subcellularLocation>
        <location evidence="8">Cytoplasm</location>
    </subcellularLocation>
</comment>
<evidence type="ECO:0000313" key="12">
    <source>
        <dbReference type="Proteomes" id="UP000176952"/>
    </source>
</evidence>
<evidence type="ECO:0000256" key="3">
    <source>
        <dbReference type="ARBA" id="ARBA00022741"/>
    </source>
</evidence>
<keyword evidence="5 8" id="KW-0648">Protein biosynthesis</keyword>
<dbReference type="EC" id="6.1.1.21" evidence="8"/>
<evidence type="ECO:0000259" key="10">
    <source>
        <dbReference type="PROSITE" id="PS50862"/>
    </source>
</evidence>
<dbReference type="HAMAP" id="MF_00127">
    <property type="entry name" value="His_tRNA_synth"/>
    <property type="match status" value="1"/>
</dbReference>
<dbReference type="PROSITE" id="PS50862">
    <property type="entry name" value="AA_TRNA_LIGASE_II"/>
    <property type="match status" value="1"/>
</dbReference>
<protein>
    <recommendedName>
        <fullName evidence="8">Histidine--tRNA ligase</fullName>
        <ecNumber evidence="8">6.1.1.21</ecNumber>
    </recommendedName>
    <alternativeName>
        <fullName evidence="8">Histidyl-tRNA synthetase</fullName>
        <shortName evidence="8">HisRS</shortName>
    </alternativeName>
</protein>
<comment type="caution">
    <text evidence="11">The sequence shown here is derived from an EMBL/GenBank/DDBJ whole genome shotgun (WGS) entry which is preliminary data.</text>
</comment>
<evidence type="ECO:0000256" key="4">
    <source>
        <dbReference type="ARBA" id="ARBA00022840"/>
    </source>
</evidence>
<dbReference type="InterPro" id="IPR015807">
    <property type="entry name" value="His-tRNA-ligase"/>
</dbReference>
<comment type="similarity">
    <text evidence="1 8">Belongs to the class-II aminoacyl-tRNA synthetase family.</text>
</comment>
<keyword evidence="8" id="KW-0963">Cytoplasm</keyword>
<dbReference type="GO" id="GO:0005737">
    <property type="term" value="C:cytoplasm"/>
    <property type="evidence" value="ECO:0007669"/>
    <property type="project" value="UniProtKB-SubCell"/>
</dbReference>
<comment type="subunit">
    <text evidence="8">Homodimer.</text>
</comment>
<evidence type="ECO:0000313" key="11">
    <source>
        <dbReference type="EMBL" id="OGY83781.1"/>
    </source>
</evidence>
<dbReference type="InterPro" id="IPR004154">
    <property type="entry name" value="Anticodon-bd"/>
</dbReference>
<dbReference type="Proteomes" id="UP000176952">
    <property type="component" value="Unassembled WGS sequence"/>
</dbReference>
<dbReference type="GO" id="GO:0005524">
    <property type="term" value="F:ATP binding"/>
    <property type="evidence" value="ECO:0007669"/>
    <property type="project" value="UniProtKB-UniRule"/>
</dbReference>
<dbReference type="SUPFAM" id="SSF55681">
    <property type="entry name" value="Class II aaRS and biotin synthetases"/>
    <property type="match status" value="1"/>
</dbReference>
<dbReference type="Gene3D" id="3.30.930.10">
    <property type="entry name" value="Bira Bifunctional Protein, Domain 2"/>
    <property type="match status" value="1"/>
</dbReference>
<evidence type="ECO:0000256" key="8">
    <source>
        <dbReference type="HAMAP-Rule" id="MF_00127"/>
    </source>
</evidence>
<dbReference type="InterPro" id="IPR045864">
    <property type="entry name" value="aa-tRNA-synth_II/BPL/LPL"/>
</dbReference>
<proteinExistence type="inferred from homology"/>
<dbReference type="PIRSF" id="PIRSF001549">
    <property type="entry name" value="His-tRNA_synth"/>
    <property type="match status" value="1"/>
</dbReference>
<feature type="domain" description="Aminoacyl-transfer RNA synthetases class-II family profile" evidence="10">
    <location>
        <begin position="13"/>
        <end position="320"/>
    </location>
</feature>
<dbReference type="PANTHER" id="PTHR43707">
    <property type="entry name" value="HISTIDYL-TRNA SYNTHETASE"/>
    <property type="match status" value="1"/>
</dbReference>
<keyword evidence="3 8" id="KW-0547">Nucleotide-binding</keyword>
<dbReference type="EMBL" id="MHKD01000019">
    <property type="protein sequence ID" value="OGY83781.1"/>
    <property type="molecule type" value="Genomic_DNA"/>
</dbReference>
<dbReference type="InterPro" id="IPR041715">
    <property type="entry name" value="HisRS-like_core"/>
</dbReference>
<feature type="binding site" evidence="9">
    <location>
        <position position="248"/>
    </location>
    <ligand>
        <name>L-histidine</name>
        <dbReference type="ChEBI" id="CHEBI:57595"/>
    </ligand>
</feature>
<feature type="binding site" evidence="9">
    <location>
        <begin position="73"/>
        <end position="75"/>
    </location>
    <ligand>
        <name>L-histidine</name>
        <dbReference type="ChEBI" id="CHEBI:57595"/>
    </ligand>
</feature>
<name>A0A1G2B3K4_9BACT</name>
<accession>A0A1G2B3K4</accession>
<dbReference type="AlphaFoldDB" id="A0A1G2B3K4"/>
<dbReference type="CDD" id="cd00859">
    <property type="entry name" value="HisRS_anticodon"/>
    <property type="match status" value="1"/>
</dbReference>
<dbReference type="InterPro" id="IPR036621">
    <property type="entry name" value="Anticodon-bd_dom_sf"/>
</dbReference>
<dbReference type="Gene3D" id="3.40.50.800">
    <property type="entry name" value="Anticodon-binding domain"/>
    <property type="match status" value="1"/>
</dbReference>
<dbReference type="InterPro" id="IPR033656">
    <property type="entry name" value="HisRS_anticodon"/>
</dbReference>
<keyword evidence="2 8" id="KW-0436">Ligase</keyword>
<comment type="catalytic activity">
    <reaction evidence="7 8">
        <text>tRNA(His) + L-histidine + ATP = L-histidyl-tRNA(His) + AMP + diphosphate + H(+)</text>
        <dbReference type="Rhea" id="RHEA:17313"/>
        <dbReference type="Rhea" id="RHEA-COMP:9665"/>
        <dbReference type="Rhea" id="RHEA-COMP:9689"/>
        <dbReference type="ChEBI" id="CHEBI:15378"/>
        <dbReference type="ChEBI" id="CHEBI:30616"/>
        <dbReference type="ChEBI" id="CHEBI:33019"/>
        <dbReference type="ChEBI" id="CHEBI:57595"/>
        <dbReference type="ChEBI" id="CHEBI:78442"/>
        <dbReference type="ChEBI" id="CHEBI:78527"/>
        <dbReference type="ChEBI" id="CHEBI:456215"/>
        <dbReference type="EC" id="6.1.1.21"/>
    </reaction>
</comment>
<evidence type="ECO:0000256" key="9">
    <source>
        <dbReference type="PIRSR" id="PIRSR001549-1"/>
    </source>
</evidence>
<feature type="binding site" evidence="9">
    <location>
        <position position="104"/>
    </location>
    <ligand>
        <name>L-histidine</name>
        <dbReference type="ChEBI" id="CHEBI:57595"/>
    </ligand>
</feature>
<dbReference type="GO" id="GO:0004821">
    <property type="term" value="F:histidine-tRNA ligase activity"/>
    <property type="evidence" value="ECO:0007669"/>
    <property type="project" value="UniProtKB-UniRule"/>
</dbReference>
<keyword evidence="4 8" id="KW-0067">ATP-binding</keyword>
<gene>
    <name evidence="8" type="primary">hisS</name>
    <name evidence="11" type="ORF">A3F54_04850</name>
</gene>
<dbReference type="CDD" id="cd00773">
    <property type="entry name" value="HisRS-like_core"/>
    <property type="match status" value="1"/>
</dbReference>
<dbReference type="NCBIfam" id="TIGR00442">
    <property type="entry name" value="hisS"/>
    <property type="match status" value="1"/>
</dbReference>
<dbReference type="Pfam" id="PF03129">
    <property type="entry name" value="HGTP_anticodon"/>
    <property type="match status" value="1"/>
</dbReference>
<dbReference type="SUPFAM" id="SSF52954">
    <property type="entry name" value="Class II aaRS ABD-related"/>
    <property type="match status" value="1"/>
</dbReference>
<evidence type="ECO:0000256" key="1">
    <source>
        <dbReference type="ARBA" id="ARBA00008226"/>
    </source>
</evidence>
<keyword evidence="6 8" id="KW-0030">Aminoacyl-tRNA synthetase</keyword>
<feature type="binding site" evidence="9">
    <location>
        <begin position="252"/>
        <end position="253"/>
    </location>
    <ligand>
        <name>L-histidine</name>
        <dbReference type="ChEBI" id="CHEBI:57595"/>
    </ligand>
</feature>
<evidence type="ECO:0000256" key="5">
    <source>
        <dbReference type="ARBA" id="ARBA00022917"/>
    </source>
</evidence>
<evidence type="ECO:0000256" key="7">
    <source>
        <dbReference type="ARBA" id="ARBA00047639"/>
    </source>
</evidence>
<reference evidence="11 12" key="1">
    <citation type="journal article" date="2016" name="Nat. Commun.">
        <title>Thousands of microbial genomes shed light on interconnected biogeochemical processes in an aquifer system.</title>
        <authorList>
            <person name="Anantharaman K."/>
            <person name="Brown C.T."/>
            <person name="Hug L.A."/>
            <person name="Sharon I."/>
            <person name="Castelle C.J."/>
            <person name="Probst A.J."/>
            <person name="Thomas B.C."/>
            <person name="Singh A."/>
            <person name="Wilkins M.J."/>
            <person name="Karaoz U."/>
            <person name="Brodie E.L."/>
            <person name="Williams K.H."/>
            <person name="Hubbard S.S."/>
            <person name="Banfield J.F."/>
        </authorList>
    </citation>
    <scope>NUCLEOTIDE SEQUENCE [LARGE SCALE GENOMIC DNA]</scope>
</reference>